<keyword evidence="7" id="KW-1006">Bacterial flagellum protein export</keyword>
<dbReference type="PANTHER" id="PTHR34982:SF1">
    <property type="entry name" value="FLAGELLAR ASSEMBLY PROTEIN FLIH"/>
    <property type="match status" value="1"/>
</dbReference>
<evidence type="ECO:0000256" key="4">
    <source>
        <dbReference type="ARBA" id="ARBA00022448"/>
    </source>
</evidence>
<dbReference type="OrthoDB" id="5296952at2"/>
<keyword evidence="10" id="KW-0282">Flagellum</keyword>
<sequence>MSSSKSSLRPLSGEAVSWQRWELAPLDAPKPDALAGVDLEALAQALEAGALPTVEEAEGVEDDTAGGDEPAGEEEPSPPSEDVTESVQLAYPTAAELEAIHQEAYQAGFAAGEAEGHSAGRQAGRDEVVAELRPQLLAELQALEALRTALDARVAALDAEVAPQLSALALSCAQRIVADHVRNSAHAIEPLLLPVLAGLGRQWQQARLRVHPDDLALVQTVTAREAAEVRWQFVADPLIERGGCLLEGPSGRMDLTLAARWAALQDALGVEPLPVDPLPSEPDTVIQHGSTV</sequence>
<protein>
    <recommendedName>
        <fullName evidence="3">Flagellar assembly protein FliH</fullName>
    </recommendedName>
</protein>
<name>A0A248LKE8_9NEIS</name>
<comment type="similarity">
    <text evidence="2">Belongs to the FliH family.</text>
</comment>
<evidence type="ECO:0000256" key="6">
    <source>
        <dbReference type="ARBA" id="ARBA00022927"/>
    </source>
</evidence>
<feature type="region of interest" description="Disordered" evidence="8">
    <location>
        <begin position="48"/>
        <end position="85"/>
    </location>
</feature>
<evidence type="ECO:0000256" key="7">
    <source>
        <dbReference type="ARBA" id="ARBA00023225"/>
    </source>
</evidence>
<reference evidence="11 13" key="4">
    <citation type="submission" date="2021-10" db="EMBL/GenBank/DDBJ databases">
        <title>Whole-genome sequencing analysis of Laribacter hongkongensis: virulence gene profiles, carbohydrate-active enzyme prediction, and antimicrobial resistance characterization.</title>
        <authorList>
            <person name="Yuan P."/>
            <person name="Zhan Y."/>
            <person name="Chen D."/>
        </authorList>
    </citation>
    <scope>NUCLEOTIDE SEQUENCE [LARGE SCALE GENOMIC DNA]</scope>
    <source>
        <strain evidence="11 13">W67</strain>
    </source>
</reference>
<evidence type="ECO:0000256" key="2">
    <source>
        <dbReference type="ARBA" id="ARBA00006602"/>
    </source>
</evidence>
<evidence type="ECO:0000313" key="11">
    <source>
        <dbReference type="EMBL" id="MCG9025645.1"/>
    </source>
</evidence>
<dbReference type="InterPro" id="IPR051472">
    <property type="entry name" value="T3SS_Stator/FliH"/>
</dbReference>
<keyword evidence="10" id="KW-0969">Cilium</keyword>
<dbReference type="GO" id="GO:0015031">
    <property type="term" value="P:protein transport"/>
    <property type="evidence" value="ECO:0007669"/>
    <property type="project" value="UniProtKB-KW"/>
</dbReference>
<dbReference type="EMBL" id="CP022115">
    <property type="protein sequence ID" value="ASJ25260.1"/>
    <property type="molecule type" value="Genomic_DNA"/>
</dbReference>
<dbReference type="AlphaFoldDB" id="A0A248LKE8"/>
<feature type="compositionally biased region" description="Acidic residues" evidence="8">
    <location>
        <begin position="55"/>
        <end position="76"/>
    </location>
</feature>
<dbReference type="Proteomes" id="UP001200247">
    <property type="component" value="Unassembled WGS sequence"/>
</dbReference>
<evidence type="ECO:0000313" key="10">
    <source>
        <dbReference type="EMBL" id="ASJ25260.1"/>
    </source>
</evidence>
<dbReference type="Proteomes" id="UP000197424">
    <property type="component" value="Chromosome"/>
</dbReference>
<dbReference type="GO" id="GO:0044781">
    <property type="term" value="P:bacterial-type flagellum organization"/>
    <property type="evidence" value="ECO:0007669"/>
    <property type="project" value="UniProtKB-KW"/>
</dbReference>
<dbReference type="GO" id="GO:0005829">
    <property type="term" value="C:cytosol"/>
    <property type="evidence" value="ECO:0007669"/>
    <property type="project" value="TreeGrafter"/>
</dbReference>
<dbReference type="RefSeq" id="WP_088861205.1">
    <property type="nucleotide sequence ID" value="NZ_CP022115.1"/>
</dbReference>
<reference evidence="10" key="1">
    <citation type="journal article" date="2017" name="J. Antimicrob. Chemother.">
        <title>Emergence and genomic analysis of MDR Laribacter hongkongensis strain HLGZ1 from Guangzhou, China.</title>
        <authorList>
            <person name="Wu H.K."/>
            <person name="Chen J.H."/>
            <person name="Yang L."/>
            <person name="Li A.R."/>
            <person name="Su D.H."/>
            <person name="Lin Y.P."/>
            <person name="Chen D.Q."/>
        </authorList>
    </citation>
    <scope>NUCLEOTIDE SEQUENCE</scope>
    <source>
        <strain evidence="10">HLGZ1</strain>
    </source>
</reference>
<keyword evidence="10" id="KW-0966">Cell projection</keyword>
<dbReference type="PANTHER" id="PTHR34982">
    <property type="entry name" value="YOP PROTEINS TRANSLOCATION PROTEIN L"/>
    <property type="match status" value="1"/>
</dbReference>
<evidence type="ECO:0000259" key="9">
    <source>
        <dbReference type="Pfam" id="PF02108"/>
    </source>
</evidence>
<accession>A0A248LKE8</accession>
<evidence type="ECO:0000256" key="5">
    <source>
        <dbReference type="ARBA" id="ARBA00022795"/>
    </source>
</evidence>
<reference evidence="10" key="3">
    <citation type="submission" date="2017-06" db="EMBL/GenBank/DDBJ databases">
        <authorList>
            <person name="Kim H.J."/>
            <person name="Triplett B.A."/>
        </authorList>
    </citation>
    <scope>NUCLEOTIDE SEQUENCE</scope>
    <source>
        <strain evidence="10">HLGZ1</strain>
    </source>
</reference>
<keyword evidence="5" id="KW-1005">Bacterial flagellum biogenesis</keyword>
<evidence type="ECO:0000313" key="13">
    <source>
        <dbReference type="Proteomes" id="UP001200247"/>
    </source>
</evidence>
<reference evidence="12" key="2">
    <citation type="submission" date="2017-06" db="EMBL/GenBank/DDBJ databases">
        <title>Whole genome sequence of Laribacter hongkongensis LHGZ1.</title>
        <authorList>
            <person name="Chen D."/>
            <person name="Wu H."/>
            <person name="Chen J."/>
        </authorList>
    </citation>
    <scope>NUCLEOTIDE SEQUENCE [LARGE SCALE GENOMIC DNA]</scope>
    <source>
        <strain evidence="12">LHGZ1</strain>
    </source>
</reference>
<comment type="function">
    <text evidence="1">Needed for flagellar regrowth and assembly.</text>
</comment>
<dbReference type="Pfam" id="PF02108">
    <property type="entry name" value="FliH"/>
    <property type="match status" value="1"/>
</dbReference>
<keyword evidence="4" id="KW-0813">Transport</keyword>
<evidence type="ECO:0000313" key="12">
    <source>
        <dbReference type="Proteomes" id="UP000197424"/>
    </source>
</evidence>
<organism evidence="10 12">
    <name type="scientific">Laribacter hongkongensis</name>
    <dbReference type="NCBI Taxonomy" id="168471"/>
    <lineage>
        <taxon>Bacteria</taxon>
        <taxon>Pseudomonadati</taxon>
        <taxon>Pseudomonadota</taxon>
        <taxon>Betaproteobacteria</taxon>
        <taxon>Neisseriales</taxon>
        <taxon>Aquaspirillaceae</taxon>
        <taxon>Laribacter</taxon>
    </lineage>
</organism>
<dbReference type="EMBL" id="JAJAXM010000009">
    <property type="protein sequence ID" value="MCG9025645.1"/>
    <property type="molecule type" value="Genomic_DNA"/>
</dbReference>
<dbReference type="InterPro" id="IPR018035">
    <property type="entry name" value="Flagellar_FliH/T3SS_HrpE"/>
</dbReference>
<gene>
    <name evidence="10" type="primary">fliH</name>
    <name evidence="11" type="ORF">LH440_06950</name>
    <name evidence="10" type="ORF">LHGZ1_2429</name>
</gene>
<keyword evidence="6" id="KW-0653">Protein transport</keyword>
<evidence type="ECO:0000256" key="3">
    <source>
        <dbReference type="ARBA" id="ARBA00016507"/>
    </source>
</evidence>
<proteinExistence type="inferred from homology"/>
<evidence type="ECO:0000256" key="1">
    <source>
        <dbReference type="ARBA" id="ARBA00003041"/>
    </source>
</evidence>
<evidence type="ECO:0000256" key="8">
    <source>
        <dbReference type="SAM" id="MobiDB-lite"/>
    </source>
</evidence>
<feature type="domain" description="Flagellar assembly protein FliH/Type III secretion system HrpE" evidence="9">
    <location>
        <begin position="139"/>
        <end position="263"/>
    </location>
</feature>